<dbReference type="PANTHER" id="PTHR30250:SF11">
    <property type="entry name" value="O-ANTIGEN TRANSPORTER-RELATED"/>
    <property type="match status" value="1"/>
</dbReference>
<dbReference type="GO" id="GO:0005886">
    <property type="term" value="C:plasma membrane"/>
    <property type="evidence" value="ECO:0007669"/>
    <property type="project" value="UniProtKB-SubCell"/>
</dbReference>
<protein>
    <submittedName>
        <fullName evidence="7">Polysaccharide biosynthesis protein</fullName>
    </submittedName>
</protein>
<evidence type="ECO:0000256" key="4">
    <source>
        <dbReference type="ARBA" id="ARBA00022989"/>
    </source>
</evidence>
<feature type="transmembrane region" description="Helical" evidence="6">
    <location>
        <begin position="41"/>
        <end position="63"/>
    </location>
</feature>
<feature type="transmembrane region" description="Helical" evidence="6">
    <location>
        <begin position="108"/>
        <end position="130"/>
    </location>
</feature>
<keyword evidence="5 6" id="KW-0472">Membrane</keyword>
<feature type="transmembrane region" description="Helical" evidence="6">
    <location>
        <begin position="202"/>
        <end position="222"/>
    </location>
</feature>
<feature type="transmembrane region" description="Helical" evidence="6">
    <location>
        <begin position="403"/>
        <end position="424"/>
    </location>
</feature>
<feature type="transmembrane region" description="Helical" evidence="6">
    <location>
        <begin position="142"/>
        <end position="162"/>
    </location>
</feature>
<evidence type="ECO:0000313" key="7">
    <source>
        <dbReference type="EMBL" id="TII06090.1"/>
    </source>
</evidence>
<feature type="transmembrane region" description="Helical" evidence="6">
    <location>
        <begin position="350"/>
        <end position="368"/>
    </location>
</feature>
<feature type="transmembrane region" description="Helical" evidence="6">
    <location>
        <begin position="318"/>
        <end position="338"/>
    </location>
</feature>
<dbReference type="InterPro" id="IPR050833">
    <property type="entry name" value="Poly_Biosynth_Transport"/>
</dbReference>
<feature type="transmembrane region" description="Helical" evidence="6">
    <location>
        <begin position="9"/>
        <end position="29"/>
    </location>
</feature>
<feature type="transmembrane region" description="Helical" evidence="6">
    <location>
        <begin position="84"/>
        <end position="102"/>
    </location>
</feature>
<comment type="caution">
    <text evidence="7">The sequence shown here is derived from an EMBL/GenBank/DDBJ whole genome shotgun (WGS) entry which is preliminary data.</text>
</comment>
<evidence type="ECO:0000313" key="8">
    <source>
        <dbReference type="Proteomes" id="UP000305785"/>
    </source>
</evidence>
<feature type="transmembrane region" description="Helical" evidence="6">
    <location>
        <begin position="430"/>
        <end position="446"/>
    </location>
</feature>
<dbReference type="Pfam" id="PF01943">
    <property type="entry name" value="Polysacc_synt"/>
    <property type="match status" value="1"/>
</dbReference>
<name>A0A4T2H3L1_STRSU</name>
<feature type="transmembrane region" description="Helical" evidence="6">
    <location>
        <begin position="242"/>
        <end position="265"/>
    </location>
</feature>
<dbReference type="InterPro" id="IPR002797">
    <property type="entry name" value="Polysacc_synth"/>
</dbReference>
<feature type="transmembrane region" description="Helical" evidence="6">
    <location>
        <begin position="168"/>
        <end position="190"/>
    </location>
</feature>
<evidence type="ECO:0000256" key="1">
    <source>
        <dbReference type="ARBA" id="ARBA00004651"/>
    </source>
</evidence>
<proteinExistence type="predicted"/>
<evidence type="ECO:0000256" key="6">
    <source>
        <dbReference type="SAM" id="Phobius"/>
    </source>
</evidence>
<keyword evidence="3 6" id="KW-0812">Transmembrane</keyword>
<accession>A0A4T2H3L1</accession>
<feature type="transmembrane region" description="Helical" evidence="6">
    <location>
        <begin position="374"/>
        <end position="391"/>
    </location>
</feature>
<evidence type="ECO:0000256" key="3">
    <source>
        <dbReference type="ARBA" id="ARBA00022692"/>
    </source>
</evidence>
<dbReference type="PANTHER" id="PTHR30250">
    <property type="entry name" value="PST FAMILY PREDICTED COLANIC ACID TRANSPORTER"/>
    <property type="match status" value="1"/>
</dbReference>
<dbReference type="EMBL" id="SSXN01000004">
    <property type="protein sequence ID" value="TII06090.1"/>
    <property type="molecule type" value="Genomic_DNA"/>
</dbReference>
<comment type="subcellular location">
    <subcellularLocation>
        <location evidence="1">Cell membrane</location>
        <topology evidence="1">Multi-pass membrane protein</topology>
    </subcellularLocation>
</comment>
<evidence type="ECO:0000256" key="5">
    <source>
        <dbReference type="ARBA" id="ARBA00023136"/>
    </source>
</evidence>
<feature type="transmembrane region" description="Helical" evidence="6">
    <location>
        <begin position="286"/>
        <end position="306"/>
    </location>
</feature>
<gene>
    <name evidence="7" type="ORF">FAJ36_04290</name>
</gene>
<keyword evidence="4 6" id="KW-1133">Transmembrane helix</keyword>
<sequence length="466" mass="53362">MVNYKKMSLYYMFGTLFNQGLSFLTIPFFSRMLTTFDYGIINTYTSWVAILFMITSCALHMGIRAEFVDNEKNIDGVMSSVTSFTLLNSFIVSVIILVGAYIFGNGNILLIVFCLIQSIATGLINNYTMYLMMQYRYKFRTFLLVVPNLLAITVAFILIIFILKSDLYFGRIIPWSLVQGLFGILIIWLVYSKSQVFWNKKYIKSALAISMPLVLHGIAINILSQSDRVMITALRNASETGIYSLVYNLGMLAIVITYSMEGVWVPWFTRRLKEGEEAVVNDRAKIYIELIALAMGLLILIGPEVIRILSDSKYWEGITIIPPIILANYLMFAETLYVNVEHFYKKSLSITFNTTVAAAVNIVANFLFIPQYGYVAAAYTTLFSYIVSFLLHANYSKKLNSSLYPLIYFSASFLKLSIIMILFYVFFGNIIIRWLIAFCLFIYEVFRFKEVILSLLPSSIRNKFCK</sequence>
<evidence type="ECO:0000256" key="2">
    <source>
        <dbReference type="ARBA" id="ARBA00022475"/>
    </source>
</evidence>
<reference evidence="7 8" key="1">
    <citation type="submission" date="2019-04" db="EMBL/GenBank/DDBJ databases">
        <title>Genome analysis of Streptococcus suis strain WUSS330.</title>
        <authorList>
            <person name="Chen H."/>
            <person name="Gao X."/>
            <person name="Wu Z."/>
        </authorList>
    </citation>
    <scope>NUCLEOTIDE SEQUENCE [LARGE SCALE GENOMIC DNA]</scope>
    <source>
        <strain evidence="7 8">WUSS330</strain>
    </source>
</reference>
<keyword evidence="2" id="KW-1003">Cell membrane</keyword>
<dbReference type="Proteomes" id="UP000305785">
    <property type="component" value="Unassembled WGS sequence"/>
</dbReference>
<dbReference type="AlphaFoldDB" id="A0A4T2H3L1"/>
<organism evidence="7 8">
    <name type="scientific">Streptococcus suis</name>
    <dbReference type="NCBI Taxonomy" id="1307"/>
    <lineage>
        <taxon>Bacteria</taxon>
        <taxon>Bacillati</taxon>
        <taxon>Bacillota</taxon>
        <taxon>Bacilli</taxon>
        <taxon>Lactobacillales</taxon>
        <taxon>Streptococcaceae</taxon>
        <taxon>Streptococcus</taxon>
    </lineage>
</organism>